<keyword evidence="1" id="KW-0485">Methanol utilization</keyword>
<evidence type="ECO:0000313" key="5">
    <source>
        <dbReference type="Proteomes" id="UP000230709"/>
    </source>
</evidence>
<protein>
    <recommendedName>
        <fullName evidence="1">Methanol dehydrogenase [cytochrome c] subunit 2</fullName>
        <ecNumber evidence="1">1.1.2.7</ecNumber>
    </recommendedName>
    <alternativeName>
        <fullName evidence="1">MDH small subunit beta</fullName>
    </alternativeName>
    <alternativeName>
        <fullName evidence="1">MDH-associated peptide</fullName>
    </alternativeName>
    <alternativeName>
        <fullName evidence="1">MEDH</fullName>
    </alternativeName>
</protein>
<reference evidence="5" key="1">
    <citation type="submission" date="2017-10" db="EMBL/GenBank/DDBJ databases">
        <title>Completed PacBio SMRT sequence of Methylosinus trichosporium OB3b reveals presence of a third large plasmid.</title>
        <authorList>
            <person name="Charles T.C."/>
            <person name="Lynch M.D.J."/>
            <person name="Heil J.R."/>
            <person name="Cheng J."/>
        </authorList>
    </citation>
    <scope>NUCLEOTIDE SEQUENCE [LARGE SCALE GENOMIC DNA]</scope>
    <source>
        <strain evidence="5">OB3b</strain>
    </source>
</reference>
<keyword evidence="1" id="KW-0560">Oxidoreductase</keyword>
<dbReference type="RefSeq" id="WP_003611868.1">
    <property type="nucleotide sequence ID" value="NZ_ADVE02000001.1"/>
</dbReference>
<comment type="function">
    <text evidence="1">Catalyzes the oxidation of primary alcohols including methanol.</text>
</comment>
<proteinExistence type="inferred from homology"/>
<dbReference type="Pfam" id="PF02315">
    <property type="entry name" value="MDH"/>
    <property type="match status" value="1"/>
</dbReference>
<dbReference type="EC" id="1.1.2.7" evidence="1"/>
<organism evidence="4 5">
    <name type="scientific">Methylosinus trichosporium (strain ATCC 35070 / NCIMB 11131 / UNIQEM 75 / OB3b)</name>
    <dbReference type="NCBI Taxonomy" id="595536"/>
    <lineage>
        <taxon>Bacteria</taxon>
        <taxon>Pseudomonadati</taxon>
        <taxon>Pseudomonadota</taxon>
        <taxon>Alphaproteobacteria</taxon>
        <taxon>Hyphomicrobiales</taxon>
        <taxon>Methylocystaceae</taxon>
        <taxon>Methylosinus</taxon>
    </lineage>
</organism>
<keyword evidence="3" id="KW-0732">Signal</keyword>
<dbReference type="Gene3D" id="4.10.160.10">
    <property type="entry name" value="Methanol dehydrogenase, beta subunit"/>
    <property type="match status" value="1"/>
</dbReference>
<dbReference type="EMBL" id="CP023737">
    <property type="protein sequence ID" value="ATQ68947.1"/>
    <property type="molecule type" value="Genomic_DNA"/>
</dbReference>
<gene>
    <name evidence="4" type="ORF">CQW49_14440</name>
</gene>
<dbReference type="Proteomes" id="UP000230709">
    <property type="component" value="Chromosome"/>
</dbReference>
<comment type="similarity">
    <text evidence="1">Belongs to the methanol dehydrogenase subunit 2 family.</text>
</comment>
<feature type="disulfide bond" evidence="2">
    <location>
        <begin position="32"/>
        <end position="38"/>
    </location>
</feature>
<dbReference type="KEGG" id="mtw:CQW49_14440"/>
<comment type="subunit">
    <text evidence="1">Heterotetramer composed of 2 alpha and 2 beta subunits.</text>
</comment>
<evidence type="ECO:0000256" key="3">
    <source>
        <dbReference type="SAM" id="SignalP"/>
    </source>
</evidence>
<evidence type="ECO:0000313" key="4">
    <source>
        <dbReference type="EMBL" id="ATQ68947.1"/>
    </source>
</evidence>
<feature type="signal peptide" evidence="3">
    <location>
        <begin position="1"/>
        <end position="26"/>
    </location>
</feature>
<feature type="chain" id="PRO_5013568426" description="Methanol dehydrogenase [cytochrome c] subunit 2" evidence="3">
    <location>
        <begin position="27"/>
        <end position="100"/>
    </location>
</feature>
<dbReference type="STRING" id="595536.GCA_000178815_02282"/>
<dbReference type="AlphaFoldDB" id="A0A2D2D1S6"/>
<sequence length="100" mass="11030">MKFEHRTVALALAAALCSAPFGAALAYDGTKCKAAGNCWEPKPGFPDKIAGSKYDPKHDPKELAKQQTSIQGMEARNQKRIAYFKKSGKWIYEVDKIPAE</sequence>
<dbReference type="InterPro" id="IPR036557">
    <property type="entry name" value="Meth_DH_bsu_sf"/>
</dbReference>
<dbReference type="GO" id="GO:0015946">
    <property type="term" value="P:methanol oxidation"/>
    <property type="evidence" value="ECO:0007669"/>
    <property type="project" value="UniProtKB-UniRule"/>
</dbReference>
<evidence type="ECO:0000256" key="2">
    <source>
        <dbReference type="PIRSR" id="PIRSR029163-50"/>
    </source>
</evidence>
<evidence type="ECO:0000256" key="1">
    <source>
        <dbReference type="PIRNR" id="PIRNR029163"/>
    </source>
</evidence>
<keyword evidence="5" id="KW-1185">Reference proteome</keyword>
<name>A0A2D2D1S6_METT3</name>
<dbReference type="SUPFAM" id="SSF48666">
    <property type="entry name" value="Methanol dehydrogenase subunit"/>
    <property type="match status" value="1"/>
</dbReference>
<comment type="catalytic activity">
    <reaction evidence="1">
        <text>2 Fe(III)-[cytochrome cL] + a primary alcohol = 2 Fe(II)-[cytochrome cL] + an aldehyde + 2 H(+)</text>
        <dbReference type="Rhea" id="RHEA:51004"/>
        <dbReference type="Rhea" id="RHEA-COMP:12863"/>
        <dbReference type="Rhea" id="RHEA-COMP:12864"/>
        <dbReference type="ChEBI" id="CHEBI:15378"/>
        <dbReference type="ChEBI" id="CHEBI:15734"/>
        <dbReference type="ChEBI" id="CHEBI:17478"/>
        <dbReference type="ChEBI" id="CHEBI:29033"/>
        <dbReference type="ChEBI" id="CHEBI:29034"/>
        <dbReference type="EC" id="1.1.2.7"/>
    </reaction>
</comment>
<keyword evidence="2" id="KW-1015">Disulfide bond</keyword>
<accession>A0A2D2D1S6</accession>
<dbReference type="GO" id="GO:0052933">
    <property type="term" value="F:alcohol dehydrogenase (cytochrome c(L)) activity"/>
    <property type="evidence" value="ECO:0007669"/>
    <property type="project" value="UniProtKB-UniRule"/>
</dbReference>
<dbReference type="PIRSF" id="PIRSF029163">
    <property type="entry name" value="Meth_DH_beta"/>
    <property type="match status" value="1"/>
</dbReference>
<dbReference type="InterPro" id="IPR003420">
    <property type="entry name" value="Meth_DH_bsu"/>
</dbReference>
<dbReference type="GO" id="GO:0004022">
    <property type="term" value="F:alcohol dehydrogenase (NAD+) activity"/>
    <property type="evidence" value="ECO:0007669"/>
    <property type="project" value="UniProtKB-UniRule"/>
</dbReference>